<name>A0ABW4JXK8_9HYPH</name>
<dbReference type="Pfam" id="PF01594">
    <property type="entry name" value="AI-2E_transport"/>
    <property type="match status" value="1"/>
</dbReference>
<proteinExistence type="inferred from homology"/>
<feature type="transmembrane region" description="Helical" evidence="6">
    <location>
        <begin position="248"/>
        <end position="274"/>
    </location>
</feature>
<evidence type="ECO:0000256" key="1">
    <source>
        <dbReference type="ARBA" id="ARBA00004141"/>
    </source>
</evidence>
<evidence type="ECO:0000313" key="7">
    <source>
        <dbReference type="EMBL" id="MFD1695883.1"/>
    </source>
</evidence>
<reference evidence="8" key="1">
    <citation type="journal article" date="2019" name="Int. J. Syst. Evol. Microbiol.">
        <title>The Global Catalogue of Microorganisms (GCM) 10K type strain sequencing project: providing services to taxonomists for standard genome sequencing and annotation.</title>
        <authorList>
            <consortium name="The Broad Institute Genomics Platform"/>
            <consortium name="The Broad Institute Genome Sequencing Center for Infectious Disease"/>
            <person name="Wu L."/>
            <person name="Ma J."/>
        </authorList>
    </citation>
    <scope>NUCLEOTIDE SEQUENCE [LARGE SCALE GENOMIC DNA]</scope>
    <source>
        <strain evidence="8">JCM 3369</strain>
    </source>
</reference>
<evidence type="ECO:0000256" key="6">
    <source>
        <dbReference type="SAM" id="Phobius"/>
    </source>
</evidence>
<dbReference type="InterPro" id="IPR002549">
    <property type="entry name" value="AI-2E-like"/>
</dbReference>
<evidence type="ECO:0000256" key="2">
    <source>
        <dbReference type="ARBA" id="ARBA00009773"/>
    </source>
</evidence>
<keyword evidence="5 6" id="KW-0472">Membrane</keyword>
<dbReference type="PANTHER" id="PTHR21716">
    <property type="entry name" value="TRANSMEMBRANE PROTEIN"/>
    <property type="match status" value="1"/>
</dbReference>
<comment type="similarity">
    <text evidence="2">Belongs to the autoinducer-2 exporter (AI-2E) (TC 2.A.86) family.</text>
</comment>
<evidence type="ECO:0000256" key="3">
    <source>
        <dbReference type="ARBA" id="ARBA00022692"/>
    </source>
</evidence>
<feature type="transmembrane region" description="Helical" evidence="6">
    <location>
        <begin position="319"/>
        <end position="346"/>
    </location>
</feature>
<comment type="subcellular location">
    <subcellularLocation>
        <location evidence="1">Membrane</location>
        <topology evidence="1">Multi-pass membrane protein</topology>
    </subcellularLocation>
</comment>
<evidence type="ECO:0000256" key="4">
    <source>
        <dbReference type="ARBA" id="ARBA00022989"/>
    </source>
</evidence>
<feature type="transmembrane region" description="Helical" evidence="6">
    <location>
        <begin position="72"/>
        <end position="97"/>
    </location>
</feature>
<dbReference type="Proteomes" id="UP001597327">
    <property type="component" value="Unassembled WGS sequence"/>
</dbReference>
<feature type="transmembrane region" description="Helical" evidence="6">
    <location>
        <begin position="27"/>
        <end position="60"/>
    </location>
</feature>
<organism evidence="7 8">
    <name type="scientific">Roseibium aestuarii</name>
    <dbReference type="NCBI Taxonomy" id="2600299"/>
    <lineage>
        <taxon>Bacteria</taxon>
        <taxon>Pseudomonadati</taxon>
        <taxon>Pseudomonadota</taxon>
        <taxon>Alphaproteobacteria</taxon>
        <taxon>Hyphomicrobiales</taxon>
        <taxon>Stappiaceae</taxon>
        <taxon>Roseibium</taxon>
    </lineage>
</organism>
<gene>
    <name evidence="7" type="ORF">ACFSC7_10185</name>
</gene>
<feature type="transmembrane region" description="Helical" evidence="6">
    <location>
        <begin position="160"/>
        <end position="183"/>
    </location>
</feature>
<accession>A0ABW4JXK8</accession>
<sequence length="373" mass="39746">MTASPGSNPSVWTGTTISRLSPSSQLALFGILVILGVGAAGYAQTLLVPIVSAFLISLLLGAPQMRLERLGLPPTASASVVVGLFLLTAAAIVRLSFLPFEQWSASLPEIWQALRFKLFELRALLLKLEDVKDAVQETTGIDATGGDGAAMGLPDFLTSIMTGVPATAGQLVIFVGSLFFLLASRQRLMQRLREKDRAGRPWATRLRRFLDHAESSVSIYLAAVTFINLGLGLVVGLALFLIGLPNAWFWGGLAGLLNFVPYIGPMIVTLLLVGAGLLQDGGLLASLAPAVVFFVINLMEANFVTPAVLGRYLLIEPLFVVLSLAFWLWLWGPTGALLAVPLMLLLQAAAVSVKEDEEDEVVAVELEAVNGLA</sequence>
<dbReference type="RefSeq" id="WP_149893849.1">
    <property type="nucleotide sequence ID" value="NZ_JBHUFA010000002.1"/>
</dbReference>
<dbReference type="EMBL" id="JBHUFA010000002">
    <property type="protein sequence ID" value="MFD1695883.1"/>
    <property type="molecule type" value="Genomic_DNA"/>
</dbReference>
<evidence type="ECO:0000313" key="8">
    <source>
        <dbReference type="Proteomes" id="UP001597327"/>
    </source>
</evidence>
<protein>
    <submittedName>
        <fullName evidence="7">AI-2E family transporter</fullName>
    </submittedName>
</protein>
<comment type="caution">
    <text evidence="7">The sequence shown here is derived from an EMBL/GenBank/DDBJ whole genome shotgun (WGS) entry which is preliminary data.</text>
</comment>
<keyword evidence="8" id="KW-1185">Reference proteome</keyword>
<keyword evidence="4 6" id="KW-1133">Transmembrane helix</keyword>
<keyword evidence="3 6" id="KW-0812">Transmembrane</keyword>
<dbReference type="PANTHER" id="PTHR21716:SF16">
    <property type="entry name" value="BLL1467 PROTEIN"/>
    <property type="match status" value="1"/>
</dbReference>
<evidence type="ECO:0000256" key="5">
    <source>
        <dbReference type="ARBA" id="ARBA00023136"/>
    </source>
</evidence>
<feature type="transmembrane region" description="Helical" evidence="6">
    <location>
        <begin position="217"/>
        <end position="242"/>
    </location>
</feature>
<feature type="transmembrane region" description="Helical" evidence="6">
    <location>
        <begin position="281"/>
        <end position="299"/>
    </location>
</feature>